<evidence type="ECO:0000256" key="1">
    <source>
        <dbReference type="SAM" id="MobiDB-lite"/>
    </source>
</evidence>
<gene>
    <name evidence="2" type="ORF">HMPREF0762_01365</name>
</gene>
<dbReference type="Proteomes" id="UP000006001">
    <property type="component" value="Unassembled WGS sequence"/>
</dbReference>
<organism evidence="2 3">
    <name type="scientific">Slackia exigua (strain ATCC 700122 / DSM 15923 / CIP 105133 / JCM 11022 / KCTC 5966 / S-7)</name>
    <dbReference type="NCBI Taxonomy" id="649764"/>
    <lineage>
        <taxon>Bacteria</taxon>
        <taxon>Bacillati</taxon>
        <taxon>Actinomycetota</taxon>
        <taxon>Coriobacteriia</taxon>
        <taxon>Eggerthellales</taxon>
        <taxon>Eggerthellaceae</taxon>
        <taxon>Slackia</taxon>
    </lineage>
</organism>
<protein>
    <submittedName>
        <fullName evidence="2">Uncharacterized protein</fullName>
    </submittedName>
</protein>
<evidence type="ECO:0000313" key="2">
    <source>
        <dbReference type="EMBL" id="EEZ60990.1"/>
    </source>
</evidence>
<proteinExistence type="predicted"/>
<dbReference type="STRING" id="649764.HMPREF0762_01365"/>
<dbReference type="EMBL" id="ACUX02000008">
    <property type="protein sequence ID" value="EEZ60990.1"/>
    <property type="molecule type" value="Genomic_DNA"/>
</dbReference>
<name>D0WHP7_SLAES</name>
<evidence type="ECO:0000313" key="3">
    <source>
        <dbReference type="Proteomes" id="UP000006001"/>
    </source>
</evidence>
<comment type="caution">
    <text evidence="2">The sequence shown here is derived from an EMBL/GenBank/DDBJ whole genome shotgun (WGS) entry which is preliminary data.</text>
</comment>
<feature type="region of interest" description="Disordered" evidence="1">
    <location>
        <begin position="20"/>
        <end position="49"/>
    </location>
</feature>
<dbReference type="AlphaFoldDB" id="D0WHP7"/>
<sequence length="63" mass="7089">MSRKCTGYFENEEYRSHEGFETGSSKLRKDDTVPKAPACHSDEKTADSVGGIGWKHRARKMAL</sequence>
<keyword evidence="3" id="KW-1185">Reference proteome</keyword>
<accession>D0WHP7</accession>
<dbReference type="HOGENOM" id="CLU_2883534_0_0_11"/>
<reference evidence="2" key="1">
    <citation type="submission" date="2009-10" db="EMBL/GenBank/DDBJ databases">
        <authorList>
            <person name="Weinstock G."/>
            <person name="Sodergren E."/>
            <person name="Clifton S."/>
            <person name="Fulton L."/>
            <person name="Fulton B."/>
            <person name="Courtney L."/>
            <person name="Fronick C."/>
            <person name="Harrison M."/>
            <person name="Strong C."/>
            <person name="Farmer C."/>
            <person name="Delahaunty K."/>
            <person name="Markovic C."/>
            <person name="Hall O."/>
            <person name="Minx P."/>
            <person name="Tomlinson C."/>
            <person name="Mitreva M."/>
            <person name="Nelson J."/>
            <person name="Hou S."/>
            <person name="Wollam A."/>
            <person name="Pepin K.H."/>
            <person name="Johnson M."/>
            <person name="Bhonagiri V."/>
            <person name="Nash W.E."/>
            <person name="Warren W."/>
            <person name="Chinwalla A."/>
            <person name="Mardis E.R."/>
            <person name="Wilson R.K."/>
        </authorList>
    </citation>
    <scope>NUCLEOTIDE SEQUENCE [LARGE SCALE GENOMIC DNA]</scope>
    <source>
        <strain evidence="2">ATCC 700122</strain>
    </source>
</reference>